<feature type="domain" description="JAB" evidence="7">
    <location>
        <begin position="82"/>
        <end position="184"/>
    </location>
</feature>
<evidence type="ECO:0000259" key="6">
    <source>
        <dbReference type="Pfam" id="PF09436"/>
    </source>
</evidence>
<evidence type="ECO:0000256" key="5">
    <source>
        <dbReference type="ARBA" id="ARBA00023049"/>
    </source>
</evidence>
<gene>
    <name evidence="8" type="ORF">P3W85_00405</name>
</gene>
<protein>
    <submittedName>
        <fullName evidence="8">PRTRC system protein A</fullName>
    </submittedName>
</protein>
<evidence type="ECO:0000256" key="1">
    <source>
        <dbReference type="ARBA" id="ARBA00022670"/>
    </source>
</evidence>
<keyword evidence="5" id="KW-0482">Metalloprotease</keyword>
<dbReference type="NCBIfam" id="TIGR03735">
    <property type="entry name" value="PRTRC_A"/>
    <property type="match status" value="1"/>
</dbReference>
<keyword evidence="1" id="KW-0645">Protease</keyword>
<sequence>MDLRDIALQTTCPVLAAPCFGALPDMANGQRLIVAANGLFVQVKLDWLDCVHCLTPDGVGLPLPFGSMQERLSFSFGVLPIRLIEAFIEAGRQGLPDEVAGVLIYSRRTQALRLALCEPVRTSPLQIEYRVPPLADDETVAVDLHTHGHGAPFWSADDDRDDQGIKVAGVFGHLHHPKPCAEFRLVLNGLYKALPHPWQGEPVLPPEPEGRAGLTLEVGTLRRILNRWQQRGFPWNI</sequence>
<dbReference type="Proteomes" id="UP001216674">
    <property type="component" value="Unassembled WGS sequence"/>
</dbReference>
<keyword evidence="9" id="KW-1185">Reference proteome</keyword>
<keyword evidence="4" id="KW-0862">Zinc</keyword>
<proteinExistence type="predicted"/>
<keyword evidence="3" id="KW-0378">Hydrolase</keyword>
<evidence type="ECO:0000256" key="3">
    <source>
        <dbReference type="ARBA" id="ARBA00022801"/>
    </source>
</evidence>
<dbReference type="InterPro" id="IPR028090">
    <property type="entry name" value="JAB_dom_prok"/>
</dbReference>
<dbReference type="InterPro" id="IPR018560">
    <property type="entry name" value="DUF2016"/>
</dbReference>
<dbReference type="Pfam" id="PF09436">
    <property type="entry name" value="DUF2016"/>
    <property type="match status" value="1"/>
</dbReference>
<dbReference type="InterPro" id="IPR022499">
    <property type="entry name" value="PRTRC_protein-A"/>
</dbReference>
<evidence type="ECO:0000259" key="7">
    <source>
        <dbReference type="Pfam" id="PF14464"/>
    </source>
</evidence>
<organism evidence="8 9">
    <name type="scientific">Cupriavidus basilensis</name>
    <dbReference type="NCBI Taxonomy" id="68895"/>
    <lineage>
        <taxon>Bacteria</taxon>
        <taxon>Pseudomonadati</taxon>
        <taxon>Pseudomonadota</taxon>
        <taxon>Betaproteobacteria</taxon>
        <taxon>Burkholderiales</taxon>
        <taxon>Burkholderiaceae</taxon>
        <taxon>Cupriavidus</taxon>
    </lineage>
</organism>
<evidence type="ECO:0000313" key="8">
    <source>
        <dbReference type="EMBL" id="MDF3831429.1"/>
    </source>
</evidence>
<feature type="domain" description="DUF2016" evidence="6">
    <location>
        <begin position="3"/>
        <end position="74"/>
    </location>
</feature>
<evidence type="ECO:0000313" key="9">
    <source>
        <dbReference type="Proteomes" id="UP001216674"/>
    </source>
</evidence>
<dbReference type="RefSeq" id="WP_276263304.1">
    <property type="nucleotide sequence ID" value="NZ_JARJLM010000006.1"/>
</dbReference>
<dbReference type="EMBL" id="JARJLM010000006">
    <property type="protein sequence ID" value="MDF3831429.1"/>
    <property type="molecule type" value="Genomic_DNA"/>
</dbReference>
<reference evidence="8 9" key="1">
    <citation type="submission" date="2023-03" db="EMBL/GenBank/DDBJ databases">
        <title>Draft assemblies of triclosan tolerant bacteria isolated from returned activated sludge.</title>
        <authorList>
            <person name="Van Hamelsveld S."/>
        </authorList>
    </citation>
    <scope>NUCLEOTIDE SEQUENCE [LARGE SCALE GENOMIC DNA]</scope>
    <source>
        <strain evidence="8 9">GW210010_S58</strain>
    </source>
</reference>
<evidence type="ECO:0000256" key="4">
    <source>
        <dbReference type="ARBA" id="ARBA00022833"/>
    </source>
</evidence>
<dbReference type="Pfam" id="PF14464">
    <property type="entry name" value="Prok-JAB"/>
    <property type="match status" value="1"/>
</dbReference>
<evidence type="ECO:0000256" key="2">
    <source>
        <dbReference type="ARBA" id="ARBA00022723"/>
    </source>
</evidence>
<name>A0ABT6AG48_9BURK</name>
<keyword evidence="2" id="KW-0479">Metal-binding</keyword>
<accession>A0ABT6AG48</accession>
<comment type="caution">
    <text evidence="8">The sequence shown here is derived from an EMBL/GenBank/DDBJ whole genome shotgun (WGS) entry which is preliminary data.</text>
</comment>